<dbReference type="EMBL" id="JACXAD010000007">
    <property type="protein sequence ID" value="MBD2767938.1"/>
    <property type="molecule type" value="Genomic_DNA"/>
</dbReference>
<reference evidence="1" key="1">
    <citation type="submission" date="2020-09" db="EMBL/GenBank/DDBJ databases">
        <authorList>
            <person name="Kim M.K."/>
        </authorList>
    </citation>
    <scope>NUCLEOTIDE SEQUENCE</scope>
    <source>
        <strain evidence="1">BT664</strain>
    </source>
</reference>
<sequence>MHASDINFDLSSLLVVFDELLPLTDEEQKIYWFKFTRPDRITITLVLSIYEEGANVIVRCNPAVTGASIRITQCTAVRVLDVEKKYLEVISETSGSSSKRCFLSLLGDNIVEFIG</sequence>
<evidence type="ECO:0000313" key="2">
    <source>
        <dbReference type="Proteomes" id="UP000612233"/>
    </source>
</evidence>
<protein>
    <submittedName>
        <fullName evidence="1">Uncharacterized protein</fullName>
    </submittedName>
</protein>
<dbReference type="RefSeq" id="WP_191004752.1">
    <property type="nucleotide sequence ID" value="NZ_JACXAD010000007.1"/>
</dbReference>
<proteinExistence type="predicted"/>
<evidence type="ECO:0000313" key="1">
    <source>
        <dbReference type="EMBL" id="MBD2767938.1"/>
    </source>
</evidence>
<organism evidence="1 2">
    <name type="scientific">Hymenobacter montanus</name>
    <dbReference type="NCBI Taxonomy" id="2771359"/>
    <lineage>
        <taxon>Bacteria</taxon>
        <taxon>Pseudomonadati</taxon>
        <taxon>Bacteroidota</taxon>
        <taxon>Cytophagia</taxon>
        <taxon>Cytophagales</taxon>
        <taxon>Hymenobacteraceae</taxon>
        <taxon>Hymenobacter</taxon>
    </lineage>
</organism>
<dbReference type="Proteomes" id="UP000612233">
    <property type="component" value="Unassembled WGS sequence"/>
</dbReference>
<accession>A0A927BDE2</accession>
<keyword evidence="2" id="KW-1185">Reference proteome</keyword>
<gene>
    <name evidence="1" type="ORF">IC235_08525</name>
</gene>
<dbReference type="AlphaFoldDB" id="A0A927BDE2"/>
<name>A0A927BDE2_9BACT</name>
<comment type="caution">
    <text evidence="1">The sequence shown here is derived from an EMBL/GenBank/DDBJ whole genome shotgun (WGS) entry which is preliminary data.</text>
</comment>